<sequence length="1012" mass="113542">MGGDATHSLLRPHSNRTPSSSHHHLRDGDRRAGVHPGPFPVRASVEVRTREAGLKDTFFSATVTSSGGRNSGKIQVEYRNLLAGRGRSKLLREYVDVSCVRPPPPLEEAVGGFGPGDAVDALYQDGWWIGIVTRVVEEGAENRYVVTFPNPPDEREFGLSELRVHWDWVNGSWVRPDRQLLELDSVNSHFVNDGISSLSTLQICPVYGRGIRIRYNFPVTWLMFDLKKEVEVSFDREDGQDAWFRATIHQHLGNGMYLVNVENQDPKAQSHQIKVDSLHLRPRPPLLKDKNFVLLGKVDAYFDCGWWSGLIRRELENSRYLVTFKQLNMERDFHLSELRSHMEWKDGKWFTSPQDVMIQTLDGGMDEHHTSESSNASVLTFQVNNFGDRENTLRKKVSSMLTSGIDQVEQLTPDFQKGPHVTPLTKRRRRSSDSQNAFSQCQKKLKEGLVPVEKQQEKHDRMSEKLLSNSVSPALVNNVETPTKQSVTGDLSSDSPSWGMRTRRGQIVAHQMNSTPPRDMKNSTAQTSEVENMQPGVGGKKPDVVDKTANHQNELVIVIGLPCVEMVISGLGKSRGGRSCSANSKGTMNNKEKRNLCDSTKKIEEIKPLELGEFSEKRKRGRRPRRTPTESIQTPLADDSNAKDDNSNRITEVEAIGTDSSEKMTLDGGTSPMNPKDRRGIIAKRTSPRKREEKVAKESMQPERNVSKRGRRRSMISLQVEDSLNASRGKSAEVNSTLKENNADSEAPSIELDDQPLSMWIGGRRIQSPSAVNRSKLSAVIAVEQSIENGEKEGEEVAAVMIEEAEPTGEDTQIQISTEHQKLPFAKTSLLWKTIESLDAFRILPQSPHFQPLQNVKESMREGLAIAHMVNFSSVFETTCKLLFDSAKSSMDDILEILAELELHGFDVVTLRARVAQLISVKDKEAKLAGKVGELNREMLGHQVEKTEIEKEIEKLKEQVRKLQGKLSKVELAKERKEKEIASVGARLQETKQSIENLRVEFDGIAAAAMLI</sequence>
<evidence type="ECO:0000256" key="4">
    <source>
        <dbReference type="SAM" id="MobiDB-lite"/>
    </source>
</evidence>
<dbReference type="SMART" id="SM00743">
    <property type="entry name" value="Agenet"/>
    <property type="match status" value="4"/>
</dbReference>
<feature type="region of interest" description="Disordered" evidence="4">
    <location>
        <begin position="1"/>
        <end position="40"/>
    </location>
</feature>
<dbReference type="InterPro" id="IPR014002">
    <property type="entry name" value="Agenet_dom_plant"/>
</dbReference>
<evidence type="ECO:0000259" key="5">
    <source>
        <dbReference type="SMART" id="SM00743"/>
    </source>
</evidence>
<feature type="compositionally biased region" description="Polar residues" evidence="4">
    <location>
        <begin position="580"/>
        <end position="589"/>
    </location>
</feature>
<feature type="domain" description="Agenet" evidence="5">
    <location>
        <begin position="290"/>
        <end position="346"/>
    </location>
</feature>
<comment type="caution">
    <text evidence="6">The sequence shown here is derived from an EMBL/GenBank/DDBJ whole genome shotgun (WGS) entry which is preliminary data.</text>
</comment>
<organism evidence="6 7">
    <name type="scientific">Striga asiatica</name>
    <name type="common">Asiatic witchweed</name>
    <name type="synonym">Buchnera asiatica</name>
    <dbReference type="NCBI Taxonomy" id="4170"/>
    <lineage>
        <taxon>Eukaryota</taxon>
        <taxon>Viridiplantae</taxon>
        <taxon>Streptophyta</taxon>
        <taxon>Embryophyta</taxon>
        <taxon>Tracheophyta</taxon>
        <taxon>Spermatophyta</taxon>
        <taxon>Magnoliopsida</taxon>
        <taxon>eudicotyledons</taxon>
        <taxon>Gunneridae</taxon>
        <taxon>Pentapetalae</taxon>
        <taxon>asterids</taxon>
        <taxon>lamiids</taxon>
        <taxon>Lamiales</taxon>
        <taxon>Orobanchaceae</taxon>
        <taxon>Buchnereae</taxon>
        <taxon>Striga</taxon>
    </lineage>
</organism>
<accession>A0A5A7QGC2</accession>
<feature type="domain" description="Agenet" evidence="5">
    <location>
        <begin position="222"/>
        <end position="288"/>
    </location>
</feature>
<protein>
    <recommendedName>
        <fullName evidence="5">Agenet domain-containing protein</fullName>
    </recommendedName>
</protein>
<reference evidence="7" key="1">
    <citation type="journal article" date="2019" name="Curr. Biol.">
        <title>Genome Sequence of Striga asiatica Provides Insight into the Evolution of Plant Parasitism.</title>
        <authorList>
            <person name="Yoshida S."/>
            <person name="Kim S."/>
            <person name="Wafula E.K."/>
            <person name="Tanskanen J."/>
            <person name="Kim Y.M."/>
            <person name="Honaas L."/>
            <person name="Yang Z."/>
            <person name="Spallek T."/>
            <person name="Conn C.E."/>
            <person name="Ichihashi Y."/>
            <person name="Cheong K."/>
            <person name="Cui S."/>
            <person name="Der J.P."/>
            <person name="Gundlach H."/>
            <person name="Jiao Y."/>
            <person name="Hori C."/>
            <person name="Ishida J.K."/>
            <person name="Kasahara H."/>
            <person name="Kiba T."/>
            <person name="Kim M.S."/>
            <person name="Koo N."/>
            <person name="Laohavisit A."/>
            <person name="Lee Y.H."/>
            <person name="Lumba S."/>
            <person name="McCourt P."/>
            <person name="Mortimer J.C."/>
            <person name="Mutuku J.M."/>
            <person name="Nomura T."/>
            <person name="Sasaki-Sekimoto Y."/>
            <person name="Seto Y."/>
            <person name="Wang Y."/>
            <person name="Wakatake T."/>
            <person name="Sakakibara H."/>
            <person name="Demura T."/>
            <person name="Yamaguchi S."/>
            <person name="Yoneyama K."/>
            <person name="Manabe R.I."/>
            <person name="Nelson D.C."/>
            <person name="Schulman A.H."/>
            <person name="Timko M.P."/>
            <person name="dePamphilis C.W."/>
            <person name="Choi D."/>
            <person name="Shirasu K."/>
        </authorList>
    </citation>
    <scope>NUCLEOTIDE SEQUENCE [LARGE SCALE GENOMIC DNA]</scope>
    <source>
        <strain evidence="7">cv. UVA1</strain>
    </source>
</reference>
<dbReference type="EMBL" id="BKCP01006915">
    <property type="protein sequence ID" value="GER44375.1"/>
    <property type="molecule type" value="Genomic_DNA"/>
</dbReference>
<dbReference type="OrthoDB" id="687110at2759"/>
<dbReference type="CDD" id="cd20405">
    <property type="entry name" value="Tudor_Agenet_AtDUF_rpt1_3"/>
    <property type="match status" value="1"/>
</dbReference>
<keyword evidence="3" id="KW-0175">Coiled coil</keyword>
<feature type="compositionally biased region" description="Basic and acidic residues" evidence="4">
    <location>
        <begin position="689"/>
        <end position="701"/>
    </location>
</feature>
<feature type="region of interest" description="Disordered" evidence="4">
    <location>
        <begin position="414"/>
        <end position="438"/>
    </location>
</feature>
<dbReference type="PANTHER" id="PTHR31917:SF153">
    <property type="entry name" value="DUF724 DOMAIN-CONTAINING PROTEIN 3-RELATED"/>
    <property type="match status" value="1"/>
</dbReference>
<dbReference type="CDD" id="cd20406">
    <property type="entry name" value="Tudor_Agenet_AtDUF_rpt2_4"/>
    <property type="match status" value="2"/>
</dbReference>
<feature type="compositionally biased region" description="Polar residues" evidence="4">
    <location>
        <begin position="716"/>
        <end position="740"/>
    </location>
</feature>
<evidence type="ECO:0000256" key="3">
    <source>
        <dbReference type="SAM" id="Coils"/>
    </source>
</evidence>
<evidence type="ECO:0000256" key="1">
    <source>
        <dbReference type="ARBA" id="ARBA00022448"/>
    </source>
</evidence>
<feature type="region of interest" description="Disordered" evidence="4">
    <location>
        <begin position="513"/>
        <end position="539"/>
    </location>
</feature>
<dbReference type="PANTHER" id="PTHR31917">
    <property type="entry name" value="AGENET DOMAIN-CONTAINING PROTEIN-RELATED"/>
    <property type="match status" value="1"/>
</dbReference>
<evidence type="ECO:0000313" key="7">
    <source>
        <dbReference type="Proteomes" id="UP000325081"/>
    </source>
</evidence>
<keyword evidence="2" id="KW-0341">Growth regulation</keyword>
<keyword evidence="7" id="KW-1185">Reference proteome</keyword>
<feature type="coiled-coil region" evidence="3">
    <location>
        <begin position="939"/>
        <end position="1001"/>
    </location>
</feature>
<proteinExistence type="predicted"/>
<dbReference type="Proteomes" id="UP000325081">
    <property type="component" value="Unassembled WGS sequence"/>
</dbReference>
<dbReference type="InterPro" id="IPR007930">
    <property type="entry name" value="DUF724"/>
</dbReference>
<keyword evidence="1" id="KW-0813">Transport</keyword>
<feature type="domain" description="Agenet" evidence="5">
    <location>
        <begin position="37"/>
        <end position="108"/>
    </location>
</feature>
<feature type="compositionally biased region" description="Basic residues" evidence="4">
    <location>
        <begin position="617"/>
        <end position="626"/>
    </location>
</feature>
<evidence type="ECO:0000256" key="2">
    <source>
        <dbReference type="ARBA" id="ARBA00022604"/>
    </source>
</evidence>
<dbReference type="AlphaFoldDB" id="A0A5A7QGC2"/>
<feature type="region of interest" description="Disordered" evidence="4">
    <location>
        <begin position="615"/>
        <end position="749"/>
    </location>
</feature>
<feature type="region of interest" description="Disordered" evidence="4">
    <location>
        <begin position="572"/>
        <end position="595"/>
    </location>
</feature>
<dbReference type="Pfam" id="PF05266">
    <property type="entry name" value="DUF724"/>
    <property type="match status" value="1"/>
</dbReference>
<gene>
    <name evidence="6" type="ORF">STAS_21270</name>
</gene>
<name>A0A5A7QGC2_STRAF</name>
<dbReference type="InterPro" id="IPR008395">
    <property type="entry name" value="Agenet-like_dom"/>
</dbReference>
<feature type="domain" description="Agenet" evidence="5">
    <location>
        <begin position="111"/>
        <end position="170"/>
    </location>
</feature>
<evidence type="ECO:0000313" key="6">
    <source>
        <dbReference type="EMBL" id="GER44375.1"/>
    </source>
</evidence>
<dbReference type="Pfam" id="PF05641">
    <property type="entry name" value="Agenet"/>
    <property type="match status" value="2"/>
</dbReference>
<feature type="compositionally biased region" description="Polar residues" evidence="4">
    <location>
        <begin position="513"/>
        <end position="531"/>
    </location>
</feature>